<organism evidence="5 6">
    <name type="scientific">Cobetia amphilecti</name>
    <dbReference type="NCBI Taxonomy" id="1055104"/>
    <lineage>
        <taxon>Bacteria</taxon>
        <taxon>Pseudomonadati</taxon>
        <taxon>Pseudomonadota</taxon>
        <taxon>Gammaproteobacteria</taxon>
        <taxon>Oceanospirillales</taxon>
        <taxon>Halomonadaceae</taxon>
        <taxon>Cobetia</taxon>
    </lineage>
</organism>
<dbReference type="CDD" id="cd08497">
    <property type="entry name" value="MbnE-like"/>
    <property type="match status" value="1"/>
</dbReference>
<dbReference type="PIRSF" id="PIRSF002741">
    <property type="entry name" value="MppA"/>
    <property type="match status" value="1"/>
</dbReference>
<comment type="caution">
    <text evidence="5">The sequence shown here is derived from an EMBL/GenBank/DDBJ whole genome shotgun (WGS) entry which is preliminary data.</text>
</comment>
<dbReference type="EMBL" id="JASCSA010000001">
    <property type="protein sequence ID" value="MDI5882974.1"/>
    <property type="molecule type" value="Genomic_DNA"/>
</dbReference>
<accession>A0ABT6UM95</accession>
<evidence type="ECO:0000313" key="6">
    <source>
        <dbReference type="Proteomes" id="UP001229025"/>
    </source>
</evidence>
<feature type="compositionally biased region" description="Low complexity" evidence="2">
    <location>
        <begin position="60"/>
        <end position="82"/>
    </location>
</feature>
<feature type="signal peptide" evidence="3">
    <location>
        <begin position="1"/>
        <end position="35"/>
    </location>
</feature>
<feature type="domain" description="Solute-binding protein family 5" evidence="4">
    <location>
        <begin position="176"/>
        <end position="578"/>
    </location>
</feature>
<evidence type="ECO:0000256" key="3">
    <source>
        <dbReference type="SAM" id="SignalP"/>
    </source>
</evidence>
<dbReference type="InterPro" id="IPR000914">
    <property type="entry name" value="SBP_5_dom"/>
</dbReference>
<dbReference type="PANTHER" id="PTHR30290">
    <property type="entry name" value="PERIPLASMIC BINDING COMPONENT OF ABC TRANSPORTER"/>
    <property type="match status" value="1"/>
</dbReference>
<sequence>MQRVSSLTQRRWAALRALCLGALMVSGSFTATANAAEPNAAGSNANSEQSADSRPSADMASGTQATSAQATSAQATSAQATSIPTSNVQTPLDVPTVHGLAIYGEPAHKPGFTHFPYVNPEAPVGGRMTRAAIGSFDSTNPFILKGNSVAGLNYFGGLIYDTLMIPSADEPFTEYGLLASGVRLAEDRSAIEFDIDHRARFHDGVAVTAEDVVFTYRLLKDEGLPFFKSYYHDVTGVSVIDADTVRFEMAPDAARELPLIIGQLPVLPEHYWKSRDFTRATLELPLGSGPYRMASLDAGRQVRYERVDDYWGKDLPVNKGRHNIQTLVYDYYRDQTVSLEAFKAGSIDLHVESSAKNWATAYDTPALHEGRLKKLEVPDSNPAGMQGFVLNERRERFQDPRVREALALVFDFDWINRNLFYGAYQQTHSYFENSDMAADGMPTGKELALLEPFKDELPSAVFDKPLPIDEPQELRPRLRKALGLLREAGYEVVKGQLVSRSSGKPLTLEVLNYDTQFERIIQPWIRNLARIGIKARIRTVDVNQYINRRRSFDFDVVVGSYPQSNSPGSEQREYWTSDYADVAGSRNLIGLKSPVVDALTDALIQAQTREDLLSATRALDRVLRWGFHVVPQWHLAATRIALWNKFGYPQPFPEYQLSLDSWWIEPDKDASLEPGE</sequence>
<proteinExistence type="predicted"/>
<dbReference type="PANTHER" id="PTHR30290:SF64">
    <property type="entry name" value="ABC TRANSPORTER PERIPLASMIC BINDING PROTEIN"/>
    <property type="match status" value="1"/>
</dbReference>
<dbReference type="InterPro" id="IPR030678">
    <property type="entry name" value="Peptide/Ni-bd"/>
</dbReference>
<reference evidence="6" key="1">
    <citation type="submission" date="2023-07" db="EMBL/GenBank/DDBJ databases">
        <title>Genome-based characterization of strain KMM 296 and proposal for reclassification of Cobetia litoralis and Cobetia pacifica, and emended description of the species Cobetia amphilecti and Cobetia marina.</title>
        <authorList>
            <person name="Balabanova L."/>
            <person name="Nedashkovskaya O."/>
        </authorList>
    </citation>
    <scope>NUCLEOTIDE SEQUENCE [LARGE SCALE GENOMIC DNA]</scope>
    <source>
        <strain evidence="6">NRIC 0815</strain>
    </source>
</reference>
<feature type="region of interest" description="Disordered" evidence="2">
    <location>
        <begin position="38"/>
        <end position="90"/>
    </location>
</feature>
<dbReference type="SUPFAM" id="SSF53850">
    <property type="entry name" value="Periplasmic binding protein-like II"/>
    <property type="match status" value="1"/>
</dbReference>
<dbReference type="RefSeq" id="WP_284726127.1">
    <property type="nucleotide sequence ID" value="NZ_JASCSA010000001.1"/>
</dbReference>
<protein>
    <submittedName>
        <fullName evidence="5">Extracellular solute-binding protein</fullName>
    </submittedName>
</protein>
<keyword evidence="1 3" id="KW-0732">Signal</keyword>
<evidence type="ECO:0000256" key="2">
    <source>
        <dbReference type="SAM" id="MobiDB-lite"/>
    </source>
</evidence>
<feature type="compositionally biased region" description="Low complexity" evidence="2">
    <location>
        <begin position="38"/>
        <end position="48"/>
    </location>
</feature>
<dbReference type="Pfam" id="PF00496">
    <property type="entry name" value="SBP_bac_5"/>
    <property type="match status" value="1"/>
</dbReference>
<gene>
    <name evidence="5" type="ORF">QLT01_01235</name>
</gene>
<name>A0ABT6UM95_9GAMM</name>
<keyword evidence="6" id="KW-1185">Reference proteome</keyword>
<evidence type="ECO:0000256" key="1">
    <source>
        <dbReference type="ARBA" id="ARBA00022729"/>
    </source>
</evidence>
<dbReference type="Proteomes" id="UP001229025">
    <property type="component" value="Unassembled WGS sequence"/>
</dbReference>
<evidence type="ECO:0000259" key="4">
    <source>
        <dbReference type="Pfam" id="PF00496"/>
    </source>
</evidence>
<dbReference type="Gene3D" id="3.40.190.10">
    <property type="entry name" value="Periplasmic binding protein-like II"/>
    <property type="match status" value="1"/>
</dbReference>
<dbReference type="InterPro" id="IPR039424">
    <property type="entry name" value="SBP_5"/>
</dbReference>
<dbReference type="Gene3D" id="3.10.105.10">
    <property type="entry name" value="Dipeptide-binding Protein, Domain 3"/>
    <property type="match status" value="1"/>
</dbReference>
<feature type="chain" id="PRO_5046037818" evidence="3">
    <location>
        <begin position="36"/>
        <end position="676"/>
    </location>
</feature>
<evidence type="ECO:0000313" key="5">
    <source>
        <dbReference type="EMBL" id="MDI5882974.1"/>
    </source>
</evidence>